<gene>
    <name evidence="2" type="ORF">CGOC_LOCUS5093</name>
</gene>
<dbReference type="PANTHER" id="PTHR11561">
    <property type="entry name" value="PHOSPHOENOLPYRUVATE CARBOXYKINASE"/>
    <property type="match status" value="1"/>
</dbReference>
<sequence length="136" mass="15450">MSFSFSKLLNHWIGFKEKTHETPKIFMVNLYQEDAVGKLIWPGYGDNIRMLEWIFNRCVAPEKATTLSTAIGLLPQKLNTEGLKGEFSPLFAVGKQFWTKEITQIYSFLSAEMGSKMLPAVKTVLDNLINRIATMS</sequence>
<dbReference type="GO" id="GO:0006107">
    <property type="term" value="P:oxaloacetate metabolic process"/>
    <property type="evidence" value="ECO:0007669"/>
    <property type="project" value="TreeGrafter"/>
</dbReference>
<dbReference type="InterPro" id="IPR008209">
    <property type="entry name" value="PEP_carboxykinase_GTP"/>
</dbReference>
<dbReference type="InterPro" id="IPR013035">
    <property type="entry name" value="PEP_carboxykinase_C"/>
</dbReference>
<dbReference type="GO" id="GO:0046327">
    <property type="term" value="P:glycerol biosynthetic process from pyruvate"/>
    <property type="evidence" value="ECO:0007669"/>
    <property type="project" value="TreeGrafter"/>
</dbReference>
<evidence type="ECO:0000313" key="2">
    <source>
        <dbReference type="EMBL" id="VDK60695.1"/>
    </source>
</evidence>
<dbReference type="EMBL" id="UYRV01015018">
    <property type="protein sequence ID" value="VDK60695.1"/>
    <property type="molecule type" value="Genomic_DNA"/>
</dbReference>
<dbReference type="GO" id="GO:0005525">
    <property type="term" value="F:GTP binding"/>
    <property type="evidence" value="ECO:0007669"/>
    <property type="project" value="InterPro"/>
</dbReference>
<organism evidence="2 3">
    <name type="scientific">Cylicostephanus goldi</name>
    <name type="common">Nematode worm</name>
    <dbReference type="NCBI Taxonomy" id="71465"/>
    <lineage>
        <taxon>Eukaryota</taxon>
        <taxon>Metazoa</taxon>
        <taxon>Ecdysozoa</taxon>
        <taxon>Nematoda</taxon>
        <taxon>Chromadorea</taxon>
        <taxon>Rhabditida</taxon>
        <taxon>Rhabditina</taxon>
        <taxon>Rhabditomorpha</taxon>
        <taxon>Strongyloidea</taxon>
        <taxon>Strongylidae</taxon>
        <taxon>Cylicostephanus</taxon>
    </lineage>
</organism>
<dbReference type="Gene3D" id="3.90.228.20">
    <property type="match status" value="1"/>
</dbReference>
<dbReference type="GO" id="GO:0030145">
    <property type="term" value="F:manganese ion binding"/>
    <property type="evidence" value="ECO:0007669"/>
    <property type="project" value="TreeGrafter"/>
</dbReference>
<keyword evidence="3" id="KW-1185">Reference proteome</keyword>
<dbReference type="GO" id="GO:0005829">
    <property type="term" value="C:cytosol"/>
    <property type="evidence" value="ECO:0007669"/>
    <property type="project" value="TreeGrafter"/>
</dbReference>
<accession>A0A3P6S221</accession>
<evidence type="ECO:0000313" key="3">
    <source>
        <dbReference type="Proteomes" id="UP000271889"/>
    </source>
</evidence>
<dbReference type="OrthoDB" id="10054927at2759"/>
<dbReference type="PANTHER" id="PTHR11561:SF2">
    <property type="entry name" value="PHOSPHOENOLPYRUVATE CARBOXYKINASE (GTP)"/>
    <property type="match status" value="1"/>
</dbReference>
<dbReference type="GO" id="GO:0019543">
    <property type="term" value="P:propionate catabolic process"/>
    <property type="evidence" value="ECO:0007669"/>
    <property type="project" value="TreeGrafter"/>
</dbReference>
<dbReference type="SUPFAM" id="SSF53795">
    <property type="entry name" value="PEP carboxykinase-like"/>
    <property type="match status" value="1"/>
</dbReference>
<dbReference type="GO" id="GO:0042594">
    <property type="term" value="P:response to starvation"/>
    <property type="evidence" value="ECO:0007669"/>
    <property type="project" value="TreeGrafter"/>
</dbReference>
<dbReference type="Pfam" id="PF00821">
    <property type="entry name" value="PEPCK_GTP"/>
    <property type="match status" value="1"/>
</dbReference>
<evidence type="ECO:0000259" key="1">
    <source>
        <dbReference type="Pfam" id="PF00821"/>
    </source>
</evidence>
<dbReference type="GO" id="GO:0033993">
    <property type="term" value="P:response to lipid"/>
    <property type="evidence" value="ECO:0007669"/>
    <property type="project" value="TreeGrafter"/>
</dbReference>
<proteinExistence type="predicted"/>
<protein>
    <recommendedName>
        <fullName evidence="1">Phosphoenolpyruvate carboxykinase C-terminal P-loop domain-containing protein</fullName>
    </recommendedName>
</protein>
<name>A0A3P6S221_CYLGO</name>
<feature type="domain" description="Phosphoenolpyruvate carboxykinase C-terminal P-loop" evidence="1">
    <location>
        <begin position="2"/>
        <end position="128"/>
    </location>
</feature>
<dbReference type="InterPro" id="IPR035077">
    <property type="entry name" value="PEP_carboxykinase_GTP_C"/>
</dbReference>
<dbReference type="AlphaFoldDB" id="A0A3P6S221"/>
<reference evidence="2 3" key="1">
    <citation type="submission" date="2018-11" db="EMBL/GenBank/DDBJ databases">
        <authorList>
            <consortium name="Pathogen Informatics"/>
        </authorList>
    </citation>
    <scope>NUCLEOTIDE SEQUENCE [LARGE SCALE GENOMIC DNA]</scope>
</reference>
<dbReference type="GO" id="GO:0006094">
    <property type="term" value="P:gluconeogenesis"/>
    <property type="evidence" value="ECO:0007669"/>
    <property type="project" value="InterPro"/>
</dbReference>
<dbReference type="Proteomes" id="UP000271889">
    <property type="component" value="Unassembled WGS sequence"/>
</dbReference>
<dbReference type="GO" id="GO:0071333">
    <property type="term" value="P:cellular response to glucose stimulus"/>
    <property type="evidence" value="ECO:0007669"/>
    <property type="project" value="TreeGrafter"/>
</dbReference>
<dbReference type="GO" id="GO:0004613">
    <property type="term" value="F:phosphoenolpyruvate carboxykinase (GTP) activity"/>
    <property type="evidence" value="ECO:0007669"/>
    <property type="project" value="TreeGrafter"/>
</dbReference>